<comment type="caution">
    <text evidence="4">The sequence shown here is derived from an EMBL/GenBank/DDBJ whole genome shotgun (WGS) entry which is preliminary data.</text>
</comment>
<keyword evidence="2" id="KW-0732">Signal</keyword>
<accession>A0A1D2MDC9</accession>
<evidence type="ECO:0000259" key="3">
    <source>
        <dbReference type="SMART" id="SM00042"/>
    </source>
</evidence>
<dbReference type="AlphaFoldDB" id="A0A1D2MDC9"/>
<keyword evidence="5" id="KW-1185">Reference proteome</keyword>
<evidence type="ECO:0000256" key="1">
    <source>
        <dbReference type="ARBA" id="ARBA00023157"/>
    </source>
</evidence>
<gene>
    <name evidence="4" type="ORF">Ocin01_15719</name>
</gene>
<feature type="chain" id="PRO_5008903850" description="CUB domain-containing protein" evidence="2">
    <location>
        <begin position="21"/>
        <end position="281"/>
    </location>
</feature>
<name>A0A1D2MDC9_ORCCI</name>
<protein>
    <recommendedName>
        <fullName evidence="3">CUB domain-containing protein</fullName>
    </recommendedName>
</protein>
<keyword evidence="1" id="KW-1015">Disulfide bond</keyword>
<dbReference type="EMBL" id="LJIJ01001721">
    <property type="protein sequence ID" value="ODM90963.1"/>
    <property type="molecule type" value="Genomic_DNA"/>
</dbReference>
<evidence type="ECO:0000313" key="5">
    <source>
        <dbReference type="Proteomes" id="UP000094527"/>
    </source>
</evidence>
<reference evidence="4 5" key="1">
    <citation type="journal article" date="2016" name="Genome Biol. Evol.">
        <title>Gene Family Evolution Reflects Adaptation to Soil Environmental Stressors in the Genome of the Collembolan Orchesella cincta.</title>
        <authorList>
            <person name="Faddeeva-Vakhrusheva A."/>
            <person name="Derks M.F."/>
            <person name="Anvar S.Y."/>
            <person name="Agamennone V."/>
            <person name="Suring W."/>
            <person name="Smit S."/>
            <person name="van Straalen N.M."/>
            <person name="Roelofs D."/>
        </authorList>
    </citation>
    <scope>NUCLEOTIDE SEQUENCE [LARGE SCALE GENOMIC DNA]</scope>
    <source>
        <tissue evidence="4">Mixed pool</tissue>
    </source>
</reference>
<evidence type="ECO:0000313" key="4">
    <source>
        <dbReference type="EMBL" id="ODM90963.1"/>
    </source>
</evidence>
<dbReference type="SMART" id="SM00042">
    <property type="entry name" value="CUB"/>
    <property type="match status" value="1"/>
</dbReference>
<dbReference type="InterPro" id="IPR035914">
    <property type="entry name" value="Sperma_CUB_dom_sf"/>
</dbReference>
<sequence length="281" mass="31245">MNLTDILVICICALLNYTKGENVDNISEFIHTHELPHRTLTECGDTITANNGTIQYKLNQTYDANELCVFMIRFESGFVETTFTLDSNGFSDSDFDAISIFRDMAGLGYETNLGLDRQTVSFFGYGAIVVFRTNSSLGTGFQLSFTPDLIVSEENFAGNNVLFDDESESPLSIPFPSNYIESAIHNYFCITSASKVISEPDTFLKLNVTGFFGDVDNSCNNMIEIHSFLNQLKIEKLICGGEDDGVLFEFATRGIFFVFHRQANGLPITTGEITWEKVSTG</sequence>
<organism evidence="4 5">
    <name type="scientific">Orchesella cincta</name>
    <name type="common">Springtail</name>
    <name type="synonym">Podura cincta</name>
    <dbReference type="NCBI Taxonomy" id="48709"/>
    <lineage>
        <taxon>Eukaryota</taxon>
        <taxon>Metazoa</taxon>
        <taxon>Ecdysozoa</taxon>
        <taxon>Arthropoda</taxon>
        <taxon>Hexapoda</taxon>
        <taxon>Collembola</taxon>
        <taxon>Entomobryomorpha</taxon>
        <taxon>Entomobryoidea</taxon>
        <taxon>Orchesellidae</taxon>
        <taxon>Orchesellinae</taxon>
        <taxon>Orchesella</taxon>
    </lineage>
</organism>
<evidence type="ECO:0000256" key="2">
    <source>
        <dbReference type="SAM" id="SignalP"/>
    </source>
</evidence>
<dbReference type="InterPro" id="IPR000859">
    <property type="entry name" value="CUB_dom"/>
</dbReference>
<dbReference type="Proteomes" id="UP000094527">
    <property type="component" value="Unassembled WGS sequence"/>
</dbReference>
<proteinExistence type="predicted"/>
<feature type="signal peptide" evidence="2">
    <location>
        <begin position="1"/>
        <end position="20"/>
    </location>
</feature>
<feature type="domain" description="CUB" evidence="3">
    <location>
        <begin position="43"/>
        <end position="148"/>
    </location>
</feature>
<dbReference type="SUPFAM" id="SSF49854">
    <property type="entry name" value="Spermadhesin, CUB domain"/>
    <property type="match status" value="1"/>
</dbReference>